<gene>
    <name evidence="3" type="ORF">FRY97_05150</name>
</gene>
<feature type="region of interest" description="Disordered" evidence="1">
    <location>
        <begin position="28"/>
        <end position="48"/>
    </location>
</feature>
<keyword evidence="2" id="KW-0732">Signal</keyword>
<organism evidence="3 4">
    <name type="scientific">Phaeodactylibacter luteus</name>
    <dbReference type="NCBI Taxonomy" id="1564516"/>
    <lineage>
        <taxon>Bacteria</taxon>
        <taxon>Pseudomonadati</taxon>
        <taxon>Bacteroidota</taxon>
        <taxon>Saprospiria</taxon>
        <taxon>Saprospirales</taxon>
        <taxon>Haliscomenobacteraceae</taxon>
        <taxon>Phaeodactylibacter</taxon>
    </lineage>
</organism>
<dbReference type="RefSeq" id="WP_147166364.1">
    <property type="nucleotide sequence ID" value="NZ_VOOR01000007.1"/>
</dbReference>
<evidence type="ECO:0000256" key="2">
    <source>
        <dbReference type="SAM" id="SignalP"/>
    </source>
</evidence>
<protein>
    <submittedName>
        <fullName evidence="3">DUF1573 domain-containing protein</fullName>
    </submittedName>
</protein>
<dbReference type="Proteomes" id="UP000321580">
    <property type="component" value="Unassembled WGS sequence"/>
</dbReference>
<dbReference type="InterPro" id="IPR013783">
    <property type="entry name" value="Ig-like_fold"/>
</dbReference>
<feature type="signal peptide" evidence="2">
    <location>
        <begin position="1"/>
        <end position="20"/>
    </location>
</feature>
<evidence type="ECO:0000313" key="4">
    <source>
        <dbReference type="Proteomes" id="UP000321580"/>
    </source>
</evidence>
<dbReference type="AlphaFoldDB" id="A0A5C6RX56"/>
<dbReference type="EMBL" id="VOOR01000007">
    <property type="protein sequence ID" value="TXB66575.1"/>
    <property type="molecule type" value="Genomic_DNA"/>
</dbReference>
<dbReference type="OrthoDB" id="826619at2"/>
<dbReference type="PANTHER" id="PTHR37833:SF1">
    <property type="entry name" value="SIGNAL PEPTIDE PROTEIN"/>
    <property type="match status" value="1"/>
</dbReference>
<proteinExistence type="predicted"/>
<dbReference type="Pfam" id="PF07610">
    <property type="entry name" value="DUF1573"/>
    <property type="match status" value="1"/>
</dbReference>
<sequence length="171" mass="17923">MLKQIKVAAMALLAVGFAASCNNSETASQAEARESLENSVQPATPQPAAAQAAAPAGPTTTMEFDATEFDFGTVQDGEKVSHTYTFKNTGSEPLILSNAKGSCGCTVPSWPREPIAPGETGEITVEFNSKNKKGRRNQKVTITANTNPPQSFIYLKGEVMGDATAAPAVTQ</sequence>
<reference evidence="3 4" key="1">
    <citation type="submission" date="2019-08" db="EMBL/GenBank/DDBJ databases">
        <title>Genome of Phaeodactylibacter luteus.</title>
        <authorList>
            <person name="Bowman J.P."/>
        </authorList>
    </citation>
    <scope>NUCLEOTIDE SEQUENCE [LARGE SCALE GENOMIC DNA]</scope>
    <source>
        <strain evidence="3 4">KCTC 42180</strain>
    </source>
</reference>
<feature type="chain" id="PRO_5022969847" evidence="2">
    <location>
        <begin position="21"/>
        <end position="171"/>
    </location>
</feature>
<dbReference type="PANTHER" id="PTHR37833">
    <property type="entry name" value="LIPOPROTEIN-RELATED"/>
    <property type="match status" value="1"/>
</dbReference>
<evidence type="ECO:0000256" key="1">
    <source>
        <dbReference type="SAM" id="MobiDB-lite"/>
    </source>
</evidence>
<evidence type="ECO:0000313" key="3">
    <source>
        <dbReference type="EMBL" id="TXB66575.1"/>
    </source>
</evidence>
<comment type="caution">
    <text evidence="3">The sequence shown here is derived from an EMBL/GenBank/DDBJ whole genome shotgun (WGS) entry which is preliminary data.</text>
</comment>
<dbReference type="PROSITE" id="PS51257">
    <property type="entry name" value="PROKAR_LIPOPROTEIN"/>
    <property type="match status" value="1"/>
</dbReference>
<keyword evidence="4" id="KW-1185">Reference proteome</keyword>
<name>A0A5C6RX56_9BACT</name>
<accession>A0A5C6RX56</accession>
<dbReference type="Gene3D" id="2.60.40.10">
    <property type="entry name" value="Immunoglobulins"/>
    <property type="match status" value="1"/>
</dbReference>
<dbReference type="InterPro" id="IPR011467">
    <property type="entry name" value="DUF1573"/>
</dbReference>